<evidence type="ECO:0000256" key="3">
    <source>
        <dbReference type="ARBA" id="ARBA00009759"/>
    </source>
</evidence>
<dbReference type="Proteomes" id="UP000231586">
    <property type="component" value="Unassembled WGS sequence"/>
</dbReference>
<dbReference type="SUPFAM" id="SSF56655">
    <property type="entry name" value="Carbohydrate phosphatase"/>
    <property type="match status" value="1"/>
</dbReference>
<dbReference type="Gene3D" id="3.40.190.80">
    <property type="match status" value="1"/>
</dbReference>
<dbReference type="PRINTS" id="PR00377">
    <property type="entry name" value="IMPHPHTASES"/>
</dbReference>
<evidence type="ECO:0000256" key="9">
    <source>
        <dbReference type="SAM" id="MobiDB-lite"/>
    </source>
</evidence>
<protein>
    <recommendedName>
        <fullName evidence="8">Inositol-1-monophosphatase</fullName>
        <ecNumber evidence="8">3.1.3.25</ecNumber>
    </recommendedName>
</protein>
<keyword evidence="4 7" id="KW-0479">Metal-binding</keyword>
<dbReference type="GO" id="GO:0007165">
    <property type="term" value="P:signal transduction"/>
    <property type="evidence" value="ECO:0007669"/>
    <property type="project" value="TreeGrafter"/>
</dbReference>
<evidence type="ECO:0000256" key="4">
    <source>
        <dbReference type="ARBA" id="ARBA00022723"/>
    </source>
</evidence>
<keyword evidence="5 8" id="KW-0378">Hydrolase</keyword>
<evidence type="ECO:0000313" key="10">
    <source>
        <dbReference type="EMBL" id="PJI85708.1"/>
    </source>
</evidence>
<dbReference type="InterPro" id="IPR020583">
    <property type="entry name" value="Inositol_monoP_metal-BS"/>
</dbReference>
<evidence type="ECO:0000256" key="2">
    <source>
        <dbReference type="ARBA" id="ARBA00001946"/>
    </source>
</evidence>
<comment type="cofactor">
    <cofactor evidence="2 7 8">
        <name>Mg(2+)</name>
        <dbReference type="ChEBI" id="CHEBI:18420"/>
    </cofactor>
</comment>
<name>A0A2M8W476_9MICO</name>
<dbReference type="InterPro" id="IPR033942">
    <property type="entry name" value="IMPase"/>
</dbReference>
<feature type="binding site" evidence="7">
    <location>
        <position position="92"/>
    </location>
    <ligand>
        <name>Mg(2+)</name>
        <dbReference type="ChEBI" id="CHEBI:18420"/>
        <label>1</label>
        <note>catalytic</note>
    </ligand>
</feature>
<dbReference type="PANTHER" id="PTHR20854:SF4">
    <property type="entry name" value="INOSITOL-1-MONOPHOSPHATASE-RELATED"/>
    <property type="match status" value="1"/>
</dbReference>
<dbReference type="InterPro" id="IPR020550">
    <property type="entry name" value="Inositol_monophosphatase_CS"/>
</dbReference>
<dbReference type="GO" id="GO:0046872">
    <property type="term" value="F:metal ion binding"/>
    <property type="evidence" value="ECO:0007669"/>
    <property type="project" value="UniProtKB-KW"/>
</dbReference>
<organism evidence="10 11">
    <name type="scientific">Luteimicrobium subarcticum</name>
    <dbReference type="NCBI Taxonomy" id="620910"/>
    <lineage>
        <taxon>Bacteria</taxon>
        <taxon>Bacillati</taxon>
        <taxon>Actinomycetota</taxon>
        <taxon>Actinomycetes</taxon>
        <taxon>Micrococcales</taxon>
        <taxon>Luteimicrobium</taxon>
    </lineage>
</organism>
<dbReference type="Pfam" id="PF00459">
    <property type="entry name" value="Inositol_P"/>
    <property type="match status" value="1"/>
</dbReference>
<dbReference type="PANTHER" id="PTHR20854">
    <property type="entry name" value="INOSITOL MONOPHOSPHATASE"/>
    <property type="match status" value="1"/>
</dbReference>
<dbReference type="CDD" id="cd01639">
    <property type="entry name" value="IMPase"/>
    <property type="match status" value="1"/>
</dbReference>
<dbReference type="InterPro" id="IPR000760">
    <property type="entry name" value="Inositol_monophosphatase-like"/>
</dbReference>
<evidence type="ECO:0000256" key="7">
    <source>
        <dbReference type="PIRSR" id="PIRSR600760-2"/>
    </source>
</evidence>
<evidence type="ECO:0000256" key="8">
    <source>
        <dbReference type="RuleBase" id="RU364068"/>
    </source>
</evidence>
<accession>A0A2M8W476</accession>
<keyword evidence="6 7" id="KW-0460">Magnesium</keyword>
<evidence type="ECO:0000313" key="11">
    <source>
        <dbReference type="Proteomes" id="UP000231586"/>
    </source>
</evidence>
<evidence type="ECO:0000256" key="6">
    <source>
        <dbReference type="ARBA" id="ARBA00022842"/>
    </source>
</evidence>
<keyword evidence="11" id="KW-1185">Reference proteome</keyword>
<feature type="binding site" evidence="7">
    <location>
        <position position="109"/>
    </location>
    <ligand>
        <name>Mg(2+)</name>
        <dbReference type="ChEBI" id="CHEBI:18420"/>
        <label>1</label>
        <note>catalytic</note>
    </ligand>
</feature>
<dbReference type="GO" id="GO:0008934">
    <property type="term" value="F:inositol monophosphate 1-phosphatase activity"/>
    <property type="evidence" value="ECO:0007669"/>
    <property type="project" value="InterPro"/>
</dbReference>
<comment type="similarity">
    <text evidence="3 8">Belongs to the inositol monophosphatase superfamily.</text>
</comment>
<feature type="region of interest" description="Disordered" evidence="9">
    <location>
        <begin position="1"/>
        <end position="24"/>
    </location>
</feature>
<proteinExistence type="inferred from homology"/>
<reference evidence="10 11" key="1">
    <citation type="submission" date="2017-11" db="EMBL/GenBank/DDBJ databases">
        <title>Genomic Encyclopedia of Archaeal and Bacterial Type Strains, Phase II (KMG-II): From Individual Species to Whole Genera.</title>
        <authorList>
            <person name="Goeker M."/>
        </authorList>
    </citation>
    <scope>NUCLEOTIDE SEQUENCE [LARGE SCALE GENOMIC DNA]</scope>
    <source>
        <strain evidence="10 11">DSM 22413</strain>
    </source>
</reference>
<sequence>MVTSPAGPAAPLPPEDAAAVLPPEARRDLRRLAERLAQTAGDLVRGARPARVEVAATKSTPTDVVTRMDRDVEDLLRRELAAARPGDAVLGEEGGLDERGRTGLTWVVDPVDGTVNYLYGLPGYAVSVAVVSGPPDPATWVVEAGAVHDVVGGRTWSAHRGGGATCDGVPLDPAWARDDPDLARCLTGTGFGYDAARRRHQAEVLVGVLPVVRDIRRLGAAAVDLCRVASGELDLYFERGLQPWDHAAGGLVAVEAGAVVRGLGADRPTDRMVVAGSPRAAGELATLLERLDAGRD</sequence>
<dbReference type="Gene3D" id="3.30.540.10">
    <property type="entry name" value="Fructose-1,6-Bisphosphatase, subunit A, domain 1"/>
    <property type="match status" value="1"/>
</dbReference>
<comment type="catalytic activity">
    <reaction evidence="1 8">
        <text>a myo-inositol phosphate + H2O = myo-inositol + phosphate</text>
        <dbReference type="Rhea" id="RHEA:24056"/>
        <dbReference type="ChEBI" id="CHEBI:15377"/>
        <dbReference type="ChEBI" id="CHEBI:17268"/>
        <dbReference type="ChEBI" id="CHEBI:43474"/>
        <dbReference type="ChEBI" id="CHEBI:84139"/>
        <dbReference type="EC" id="3.1.3.25"/>
    </reaction>
</comment>
<dbReference type="PROSITE" id="PS00629">
    <property type="entry name" value="IMP_1"/>
    <property type="match status" value="1"/>
</dbReference>
<evidence type="ECO:0000256" key="1">
    <source>
        <dbReference type="ARBA" id="ARBA00001033"/>
    </source>
</evidence>
<dbReference type="PROSITE" id="PS00630">
    <property type="entry name" value="IMP_2"/>
    <property type="match status" value="1"/>
</dbReference>
<feature type="binding site" evidence="7">
    <location>
        <position position="112"/>
    </location>
    <ligand>
        <name>Mg(2+)</name>
        <dbReference type="ChEBI" id="CHEBI:18420"/>
        <label>1</label>
        <note>catalytic</note>
    </ligand>
</feature>
<dbReference type="EC" id="3.1.3.25" evidence="8"/>
<feature type="binding site" evidence="7">
    <location>
        <position position="245"/>
    </location>
    <ligand>
        <name>Mg(2+)</name>
        <dbReference type="ChEBI" id="CHEBI:18420"/>
        <label>1</label>
        <note>catalytic</note>
    </ligand>
</feature>
<evidence type="ECO:0000256" key="5">
    <source>
        <dbReference type="ARBA" id="ARBA00022801"/>
    </source>
</evidence>
<gene>
    <name evidence="10" type="ORF">CLV34_2898</name>
</gene>
<dbReference type="EMBL" id="PGTZ01000011">
    <property type="protein sequence ID" value="PJI85708.1"/>
    <property type="molecule type" value="Genomic_DNA"/>
</dbReference>
<dbReference type="GO" id="GO:0006020">
    <property type="term" value="P:inositol metabolic process"/>
    <property type="evidence" value="ECO:0007669"/>
    <property type="project" value="TreeGrafter"/>
</dbReference>
<dbReference type="GO" id="GO:0046854">
    <property type="term" value="P:phosphatidylinositol phosphate biosynthetic process"/>
    <property type="evidence" value="ECO:0007669"/>
    <property type="project" value="InterPro"/>
</dbReference>
<dbReference type="AlphaFoldDB" id="A0A2M8W476"/>
<comment type="caution">
    <text evidence="10">The sequence shown here is derived from an EMBL/GenBank/DDBJ whole genome shotgun (WGS) entry which is preliminary data.</text>
</comment>